<dbReference type="EMBL" id="BAABFR010000014">
    <property type="protein sequence ID" value="GAA4388019.1"/>
    <property type="molecule type" value="Genomic_DNA"/>
</dbReference>
<feature type="region of interest" description="Disordered" evidence="1">
    <location>
        <begin position="1"/>
        <end position="36"/>
    </location>
</feature>
<protein>
    <submittedName>
        <fullName evidence="2">Uncharacterized protein</fullName>
    </submittedName>
</protein>
<accession>A0ABP8JB11</accession>
<sequence length="72" mass="7464">MAAVINQRNAIAPSPVPEPTNSASGTMAAGLSRIHRPTGTRCGTVIGARGDHRDGKEKDTIAVCNSCYGLSR</sequence>
<evidence type="ECO:0000313" key="3">
    <source>
        <dbReference type="Proteomes" id="UP001500635"/>
    </source>
</evidence>
<organism evidence="2 3">
    <name type="scientific">Tsukamurella soli</name>
    <dbReference type="NCBI Taxonomy" id="644556"/>
    <lineage>
        <taxon>Bacteria</taxon>
        <taxon>Bacillati</taxon>
        <taxon>Actinomycetota</taxon>
        <taxon>Actinomycetes</taxon>
        <taxon>Mycobacteriales</taxon>
        <taxon>Tsukamurellaceae</taxon>
        <taxon>Tsukamurella</taxon>
    </lineage>
</organism>
<reference evidence="3" key="1">
    <citation type="journal article" date="2019" name="Int. J. Syst. Evol. Microbiol.">
        <title>The Global Catalogue of Microorganisms (GCM) 10K type strain sequencing project: providing services to taxonomists for standard genome sequencing and annotation.</title>
        <authorList>
            <consortium name="The Broad Institute Genomics Platform"/>
            <consortium name="The Broad Institute Genome Sequencing Center for Infectious Disease"/>
            <person name="Wu L."/>
            <person name="Ma J."/>
        </authorList>
    </citation>
    <scope>NUCLEOTIDE SEQUENCE [LARGE SCALE GENOMIC DNA]</scope>
    <source>
        <strain evidence="3">JCM 17688</strain>
    </source>
</reference>
<gene>
    <name evidence="2" type="ORF">GCM10023147_13160</name>
</gene>
<keyword evidence="3" id="KW-1185">Reference proteome</keyword>
<dbReference type="Proteomes" id="UP001500635">
    <property type="component" value="Unassembled WGS sequence"/>
</dbReference>
<proteinExistence type="predicted"/>
<evidence type="ECO:0000313" key="2">
    <source>
        <dbReference type="EMBL" id="GAA4388019.1"/>
    </source>
</evidence>
<name>A0ABP8JB11_9ACTN</name>
<comment type="caution">
    <text evidence="2">The sequence shown here is derived from an EMBL/GenBank/DDBJ whole genome shotgun (WGS) entry which is preliminary data.</text>
</comment>
<evidence type="ECO:0000256" key="1">
    <source>
        <dbReference type="SAM" id="MobiDB-lite"/>
    </source>
</evidence>